<comment type="similarity">
    <text evidence="6">Belongs to the XRCC4-XLF family. XLF subfamily.</text>
</comment>
<dbReference type="InterPro" id="IPR053829">
    <property type="entry name" value="XLF-like_CC"/>
</dbReference>
<dbReference type="OrthoDB" id="2155935at2759"/>
<dbReference type="AlphaFoldDB" id="A0A6A6VDZ4"/>
<sequence length="452" mass="51878">MSCWRLLQLSEAGDGEPVPQLMVKPTFNDDAYTVFVTDLSNIWSEELHLPGILERAIQQESPIEVSKQDTTQLAILLDHLKQSLINRKDATCSITMGDDDGLVLHTVATLPKPLGSLKWEFRLRKRTSAILKDELILPLLVSSHIQHERVNDLLSTIREKDRVITRFVDQFESSNLDLALAFPSIAGMKTGRRMVKREQAARHIPALQPLEEDKWKDDTAQLKDDHVSTLGLFQEALAQCNPKVPSEMESEDADGSWWRHLSKDLKKGKPKETKHGKKTVSAPKAASETDEDETEVEEHDEFETHEHFKVFILFQASTSILTTGRHERWRNPERSLRPLKRKRPVRIRVTETRMMKKTWMRLQRARARADFKPQVEARLRVALTKEAAQRRRHLRRGARPCRENGKAFGSAVRKLEHLSPKPRTLTTLIGVYLRGATRKYIQTRRSPKAGSE</sequence>
<dbReference type="PANTHER" id="PTHR32235">
    <property type="entry name" value="NON-HOMOLOGOUS END-JOINING FACTOR 1"/>
    <property type="match status" value="1"/>
</dbReference>
<dbReference type="GO" id="GO:0006303">
    <property type="term" value="P:double-strand break repair via nonhomologous end joining"/>
    <property type="evidence" value="ECO:0007669"/>
    <property type="project" value="TreeGrafter"/>
</dbReference>
<evidence type="ECO:0000313" key="12">
    <source>
        <dbReference type="Proteomes" id="UP000799440"/>
    </source>
</evidence>
<evidence type="ECO:0000256" key="3">
    <source>
        <dbReference type="ARBA" id="ARBA00023125"/>
    </source>
</evidence>
<reference evidence="11" key="1">
    <citation type="journal article" date="2020" name="Stud. Mycol.">
        <title>101 Dothideomycetes genomes: a test case for predicting lifestyles and emergence of pathogens.</title>
        <authorList>
            <person name="Haridas S."/>
            <person name="Albert R."/>
            <person name="Binder M."/>
            <person name="Bloem J."/>
            <person name="Labutti K."/>
            <person name="Salamov A."/>
            <person name="Andreopoulos B."/>
            <person name="Baker S."/>
            <person name="Barry K."/>
            <person name="Bills G."/>
            <person name="Bluhm B."/>
            <person name="Cannon C."/>
            <person name="Castanera R."/>
            <person name="Culley D."/>
            <person name="Daum C."/>
            <person name="Ezra D."/>
            <person name="Gonzalez J."/>
            <person name="Henrissat B."/>
            <person name="Kuo A."/>
            <person name="Liang C."/>
            <person name="Lipzen A."/>
            <person name="Lutzoni F."/>
            <person name="Magnuson J."/>
            <person name="Mondo S."/>
            <person name="Nolan M."/>
            <person name="Ohm R."/>
            <person name="Pangilinan J."/>
            <person name="Park H.-J."/>
            <person name="Ramirez L."/>
            <person name="Alfaro M."/>
            <person name="Sun H."/>
            <person name="Tritt A."/>
            <person name="Yoshinaga Y."/>
            <person name="Zwiers L.-H."/>
            <person name="Turgeon B."/>
            <person name="Goodwin S."/>
            <person name="Spatafora J."/>
            <person name="Crous P."/>
            <person name="Grigoriev I."/>
        </authorList>
    </citation>
    <scope>NUCLEOTIDE SEQUENCE</scope>
    <source>
        <strain evidence="11">CBS 119925</strain>
    </source>
</reference>
<evidence type="ECO:0000256" key="4">
    <source>
        <dbReference type="ARBA" id="ARBA00023204"/>
    </source>
</evidence>
<evidence type="ECO:0000256" key="2">
    <source>
        <dbReference type="ARBA" id="ARBA00022763"/>
    </source>
</evidence>
<evidence type="ECO:0000256" key="6">
    <source>
        <dbReference type="ARBA" id="ARBA00025747"/>
    </source>
</evidence>
<dbReference type="GO" id="GO:0045027">
    <property type="term" value="F:DNA end binding"/>
    <property type="evidence" value="ECO:0007669"/>
    <property type="project" value="TreeGrafter"/>
</dbReference>
<evidence type="ECO:0000259" key="9">
    <source>
        <dbReference type="Pfam" id="PF09302"/>
    </source>
</evidence>
<dbReference type="GO" id="GO:0032807">
    <property type="term" value="C:DNA ligase IV complex"/>
    <property type="evidence" value="ECO:0007669"/>
    <property type="project" value="TreeGrafter"/>
</dbReference>
<dbReference type="EMBL" id="MU006569">
    <property type="protein sequence ID" value="KAF2748433.1"/>
    <property type="molecule type" value="Genomic_DNA"/>
</dbReference>
<dbReference type="Gene3D" id="2.170.210.10">
    <property type="entry name" value="DNA double-strand break repair and VJ recombination XRCC4, N-terminal"/>
    <property type="match status" value="1"/>
</dbReference>
<keyword evidence="2" id="KW-0227">DNA damage</keyword>
<keyword evidence="12" id="KW-1185">Reference proteome</keyword>
<feature type="compositionally biased region" description="Acidic residues" evidence="8">
    <location>
        <begin position="288"/>
        <end position="300"/>
    </location>
</feature>
<evidence type="ECO:0000256" key="7">
    <source>
        <dbReference type="ARBA" id="ARBA00044529"/>
    </source>
</evidence>
<evidence type="ECO:0000256" key="8">
    <source>
        <dbReference type="SAM" id="MobiDB-lite"/>
    </source>
</evidence>
<keyword evidence="5" id="KW-0539">Nucleus</keyword>
<feature type="domain" description="XLF-like coiled-coil region" evidence="10">
    <location>
        <begin position="129"/>
        <end position="178"/>
    </location>
</feature>
<dbReference type="InterPro" id="IPR052287">
    <property type="entry name" value="NHEJ_factor"/>
</dbReference>
<dbReference type="CDD" id="cd22285">
    <property type="entry name" value="HD_XLF_N"/>
    <property type="match status" value="1"/>
</dbReference>
<feature type="compositionally biased region" description="Basic and acidic residues" evidence="8">
    <location>
        <begin position="264"/>
        <end position="273"/>
    </location>
</feature>
<keyword evidence="4" id="KW-0234">DNA repair</keyword>
<dbReference type="Pfam" id="PF21928">
    <property type="entry name" value="XLF_CC"/>
    <property type="match status" value="1"/>
</dbReference>
<gene>
    <name evidence="11" type="ORF">M011DRAFT_348710</name>
</gene>
<comment type="subcellular location">
    <subcellularLocation>
        <location evidence="1">Nucleus</location>
    </subcellularLocation>
</comment>
<evidence type="ECO:0000256" key="1">
    <source>
        <dbReference type="ARBA" id="ARBA00004123"/>
    </source>
</evidence>
<keyword evidence="3" id="KW-0238">DNA-binding</keyword>
<proteinExistence type="inferred from homology"/>
<organism evidence="11 12">
    <name type="scientific">Sporormia fimetaria CBS 119925</name>
    <dbReference type="NCBI Taxonomy" id="1340428"/>
    <lineage>
        <taxon>Eukaryota</taxon>
        <taxon>Fungi</taxon>
        <taxon>Dikarya</taxon>
        <taxon>Ascomycota</taxon>
        <taxon>Pezizomycotina</taxon>
        <taxon>Dothideomycetes</taxon>
        <taxon>Pleosporomycetidae</taxon>
        <taxon>Pleosporales</taxon>
        <taxon>Sporormiaceae</taxon>
        <taxon>Sporormia</taxon>
    </lineage>
</organism>
<dbReference type="Pfam" id="PF09302">
    <property type="entry name" value="XLF"/>
    <property type="match status" value="1"/>
</dbReference>
<accession>A0A6A6VDZ4</accession>
<dbReference type="InterPro" id="IPR015381">
    <property type="entry name" value="XLF-like_N"/>
</dbReference>
<protein>
    <recommendedName>
        <fullName evidence="7">Non-homologous end-joining factor 1</fullName>
    </recommendedName>
</protein>
<evidence type="ECO:0000256" key="5">
    <source>
        <dbReference type="ARBA" id="ARBA00023242"/>
    </source>
</evidence>
<dbReference type="Proteomes" id="UP000799440">
    <property type="component" value="Unassembled WGS sequence"/>
</dbReference>
<dbReference type="InterPro" id="IPR038051">
    <property type="entry name" value="XRCC4-like_N_sf"/>
</dbReference>
<feature type="domain" description="XLF-like N-terminal" evidence="9">
    <location>
        <begin position="4"/>
        <end position="125"/>
    </location>
</feature>
<dbReference type="PANTHER" id="PTHR32235:SF1">
    <property type="entry name" value="NON-HOMOLOGOUS END-JOINING FACTOR 1"/>
    <property type="match status" value="1"/>
</dbReference>
<feature type="region of interest" description="Disordered" evidence="8">
    <location>
        <begin position="264"/>
        <end position="300"/>
    </location>
</feature>
<evidence type="ECO:0000259" key="10">
    <source>
        <dbReference type="Pfam" id="PF21928"/>
    </source>
</evidence>
<name>A0A6A6VDZ4_9PLEO</name>
<evidence type="ECO:0000313" key="11">
    <source>
        <dbReference type="EMBL" id="KAF2748433.1"/>
    </source>
</evidence>